<protein>
    <submittedName>
        <fullName evidence="2">Receptor-like cytosolic serine/threonine-protein kinase rbk2</fullName>
        <ecNumber evidence="2">2.7.11.1</ecNumber>
    </submittedName>
</protein>
<gene>
    <name evidence="2" type="primary">RBK2_2</name>
    <name evidence="2" type="ORF">PIB30_044122</name>
</gene>
<keyword evidence="3" id="KW-1185">Reference proteome</keyword>
<dbReference type="InterPro" id="IPR011009">
    <property type="entry name" value="Kinase-like_dom_sf"/>
</dbReference>
<comment type="caution">
    <text evidence="2">The sequence shown here is derived from an EMBL/GenBank/DDBJ whole genome shotgun (WGS) entry which is preliminary data.</text>
</comment>
<dbReference type="Gene3D" id="1.10.510.10">
    <property type="entry name" value="Transferase(Phosphotransferase) domain 1"/>
    <property type="match status" value="1"/>
</dbReference>
<name>A0ABU6SFM2_9FABA</name>
<keyword evidence="2" id="KW-0808">Transferase</keyword>
<dbReference type="EC" id="2.7.11.1" evidence="2"/>
<evidence type="ECO:0000259" key="1">
    <source>
        <dbReference type="PROSITE" id="PS50011"/>
    </source>
</evidence>
<evidence type="ECO:0000313" key="2">
    <source>
        <dbReference type="EMBL" id="MED6135205.1"/>
    </source>
</evidence>
<proteinExistence type="predicted"/>
<dbReference type="EMBL" id="JASCZI010060676">
    <property type="protein sequence ID" value="MED6135205.1"/>
    <property type="molecule type" value="Genomic_DNA"/>
</dbReference>
<dbReference type="GO" id="GO:0004674">
    <property type="term" value="F:protein serine/threonine kinase activity"/>
    <property type="evidence" value="ECO:0007669"/>
    <property type="project" value="UniProtKB-EC"/>
</dbReference>
<dbReference type="InterPro" id="IPR046958">
    <property type="entry name" value="RBK1/2/STUNTED"/>
</dbReference>
<sequence>MGVLWGRNERRNDFVLAIAYEFHNLGRNNIVWDIGSENESMLGTVESKQDPFQSHKHFPLPSGEYFAPEYCMHGIVDEKTDIFSFGVLLLEIVSGRPALDDMQKSLVLWAKPLLEAKNIEALVDPSLGDDYDKDQIGHVVLTASKCIDQSPLLRPCMSEVVALLRGDDKCELESTSTGQSKALQRTYSEELLDAQEYNSTKYLRDLSRHRQLALGTCES</sequence>
<dbReference type="InterPro" id="IPR001245">
    <property type="entry name" value="Ser-Thr/Tyr_kinase_cat_dom"/>
</dbReference>
<feature type="domain" description="Protein kinase" evidence="1">
    <location>
        <begin position="1"/>
        <end position="164"/>
    </location>
</feature>
<reference evidence="2 3" key="1">
    <citation type="journal article" date="2023" name="Plants (Basel)">
        <title>Bridging the Gap: Combining Genomics and Transcriptomics Approaches to Understand Stylosanthes scabra, an Orphan Legume from the Brazilian Caatinga.</title>
        <authorList>
            <person name="Ferreira-Neto J.R.C."/>
            <person name="da Silva M.D."/>
            <person name="Binneck E."/>
            <person name="de Melo N.F."/>
            <person name="da Silva R.H."/>
            <person name="de Melo A.L.T.M."/>
            <person name="Pandolfi V."/>
            <person name="Bustamante F.O."/>
            <person name="Brasileiro-Vidal A.C."/>
            <person name="Benko-Iseppon A.M."/>
        </authorList>
    </citation>
    <scope>NUCLEOTIDE SEQUENCE [LARGE SCALE GENOMIC DNA]</scope>
    <source>
        <tissue evidence="2">Leaves</tissue>
    </source>
</reference>
<dbReference type="PROSITE" id="PS50011">
    <property type="entry name" value="PROTEIN_KINASE_DOM"/>
    <property type="match status" value="1"/>
</dbReference>
<dbReference type="Proteomes" id="UP001341840">
    <property type="component" value="Unassembled WGS sequence"/>
</dbReference>
<dbReference type="SUPFAM" id="SSF56112">
    <property type="entry name" value="Protein kinase-like (PK-like)"/>
    <property type="match status" value="1"/>
</dbReference>
<dbReference type="PANTHER" id="PTHR47987">
    <property type="entry name" value="OS08G0249100 PROTEIN"/>
    <property type="match status" value="1"/>
</dbReference>
<evidence type="ECO:0000313" key="3">
    <source>
        <dbReference type="Proteomes" id="UP001341840"/>
    </source>
</evidence>
<accession>A0ABU6SFM2</accession>
<organism evidence="2 3">
    <name type="scientific">Stylosanthes scabra</name>
    <dbReference type="NCBI Taxonomy" id="79078"/>
    <lineage>
        <taxon>Eukaryota</taxon>
        <taxon>Viridiplantae</taxon>
        <taxon>Streptophyta</taxon>
        <taxon>Embryophyta</taxon>
        <taxon>Tracheophyta</taxon>
        <taxon>Spermatophyta</taxon>
        <taxon>Magnoliopsida</taxon>
        <taxon>eudicotyledons</taxon>
        <taxon>Gunneridae</taxon>
        <taxon>Pentapetalae</taxon>
        <taxon>rosids</taxon>
        <taxon>fabids</taxon>
        <taxon>Fabales</taxon>
        <taxon>Fabaceae</taxon>
        <taxon>Papilionoideae</taxon>
        <taxon>50 kb inversion clade</taxon>
        <taxon>dalbergioids sensu lato</taxon>
        <taxon>Dalbergieae</taxon>
        <taxon>Pterocarpus clade</taxon>
        <taxon>Stylosanthes</taxon>
    </lineage>
</organism>
<dbReference type="InterPro" id="IPR000719">
    <property type="entry name" value="Prot_kinase_dom"/>
</dbReference>
<dbReference type="PANTHER" id="PTHR47987:SF14">
    <property type="entry name" value="RECEPTOR-LIKE CYTOSOLIC SERINE_THREONINE-PROTEIN KINASE RBK2"/>
    <property type="match status" value="1"/>
</dbReference>
<dbReference type="Pfam" id="PF07714">
    <property type="entry name" value="PK_Tyr_Ser-Thr"/>
    <property type="match status" value="1"/>
</dbReference>